<evidence type="ECO:0000256" key="1">
    <source>
        <dbReference type="SAM" id="SignalP"/>
    </source>
</evidence>
<feature type="chain" id="PRO_5009312610" evidence="1">
    <location>
        <begin position="17"/>
        <end position="97"/>
    </location>
</feature>
<sequence length="97" mass="11046">MFRFLLFVTFFALCSAVCEDKDADCVNKAWGCYSSDPTYLAWIRDLCPKTCKVCSDGNVGGNCQDKTIVKCDRQFCDDARIAYDTKHWLCQKTCNLC</sequence>
<evidence type="ECO:0000313" key="3">
    <source>
        <dbReference type="Proteomes" id="UP000095287"/>
    </source>
</evidence>
<dbReference type="WBParaSite" id="L893_g19916.t1">
    <property type="protein sequence ID" value="L893_g19916.t1"/>
    <property type="gene ID" value="L893_g19916"/>
</dbReference>
<feature type="signal peptide" evidence="1">
    <location>
        <begin position="1"/>
        <end position="16"/>
    </location>
</feature>
<proteinExistence type="predicted"/>
<dbReference type="Pfam" id="PF01549">
    <property type="entry name" value="ShK"/>
    <property type="match status" value="1"/>
</dbReference>
<name>A0A1I7YUC0_9BILA</name>
<evidence type="ECO:0000259" key="2">
    <source>
        <dbReference type="SMART" id="SM00254"/>
    </source>
</evidence>
<dbReference type="Gene3D" id="1.10.10.1940">
    <property type="match status" value="1"/>
</dbReference>
<evidence type="ECO:0000313" key="4">
    <source>
        <dbReference type="WBParaSite" id="L893_g19916.t1"/>
    </source>
</evidence>
<dbReference type="AlphaFoldDB" id="A0A1I7YUC0"/>
<keyword evidence="3" id="KW-1185">Reference proteome</keyword>
<feature type="domain" description="ShKT" evidence="2">
    <location>
        <begin position="17"/>
        <end position="55"/>
    </location>
</feature>
<protein>
    <submittedName>
        <fullName evidence="4">ShKT domain-containing protein</fullName>
    </submittedName>
</protein>
<organism evidence="3 4">
    <name type="scientific">Steinernema glaseri</name>
    <dbReference type="NCBI Taxonomy" id="37863"/>
    <lineage>
        <taxon>Eukaryota</taxon>
        <taxon>Metazoa</taxon>
        <taxon>Ecdysozoa</taxon>
        <taxon>Nematoda</taxon>
        <taxon>Chromadorea</taxon>
        <taxon>Rhabditida</taxon>
        <taxon>Tylenchina</taxon>
        <taxon>Panagrolaimomorpha</taxon>
        <taxon>Strongyloidoidea</taxon>
        <taxon>Steinernematidae</taxon>
        <taxon>Steinernema</taxon>
    </lineage>
</organism>
<keyword evidence="1" id="KW-0732">Signal</keyword>
<feature type="domain" description="ShKT" evidence="2">
    <location>
        <begin position="62"/>
        <end position="97"/>
    </location>
</feature>
<reference evidence="4" key="1">
    <citation type="submission" date="2016-11" db="UniProtKB">
        <authorList>
            <consortium name="WormBaseParasite"/>
        </authorList>
    </citation>
    <scope>IDENTIFICATION</scope>
</reference>
<accession>A0A1I7YUC0</accession>
<dbReference type="Proteomes" id="UP000095287">
    <property type="component" value="Unplaced"/>
</dbReference>
<dbReference type="InterPro" id="IPR003582">
    <property type="entry name" value="ShKT_dom"/>
</dbReference>
<dbReference type="SMART" id="SM00254">
    <property type="entry name" value="ShKT"/>
    <property type="match status" value="2"/>
</dbReference>